<dbReference type="InterPro" id="IPR008979">
    <property type="entry name" value="Galactose-bd-like_sf"/>
</dbReference>
<sequence length="369" mass="42122">MSASDETQSTDKHALFRLSAEILVMSFALFLCLPEIAAQTQSQTDPFDVDVSVEFAEIYQAMKKDDYDLAEKRLSKKHALAVRVKNRILLEEVLVVKKEVNRLKLEFDNVRKYYETLKKNPKDPQANEQVGIFYCAVKGDWGIGLQLLSRAKNVTIQRTARTDLKRPVDHSERVKLADVWWKLADGTMGPFRKACQLRGRYWYLLARPNLTLAMRLNFDKRLQQIPLIANKIVIWNQHNGPHFNYGTITCRVALLYSGKSVWRQVVQVPWKSDAPSSRIVHPPDVRFDQIRVDITRFVGLGGGLGELEVFDGTINVAKNCSAFASDFYQNDPRFVPSNINDGDTSGNSGYWILNKGRKGWIAIDMVNRL</sequence>
<reference evidence="1 2" key="1">
    <citation type="submission" date="2019-03" db="EMBL/GenBank/DDBJ databases">
        <title>Deep-cultivation of Planctomycetes and their phenomic and genomic characterization uncovers novel biology.</title>
        <authorList>
            <person name="Wiegand S."/>
            <person name="Jogler M."/>
            <person name="Boedeker C."/>
            <person name="Pinto D."/>
            <person name="Vollmers J."/>
            <person name="Rivas-Marin E."/>
            <person name="Kohn T."/>
            <person name="Peeters S.H."/>
            <person name="Heuer A."/>
            <person name="Rast P."/>
            <person name="Oberbeckmann S."/>
            <person name="Bunk B."/>
            <person name="Jeske O."/>
            <person name="Meyerdierks A."/>
            <person name="Storesund J.E."/>
            <person name="Kallscheuer N."/>
            <person name="Luecker S."/>
            <person name="Lage O.M."/>
            <person name="Pohl T."/>
            <person name="Merkel B.J."/>
            <person name="Hornburger P."/>
            <person name="Mueller R.-W."/>
            <person name="Bruemmer F."/>
            <person name="Labrenz M."/>
            <person name="Spormann A.M."/>
            <person name="Op den Camp H."/>
            <person name="Overmann J."/>
            <person name="Amann R."/>
            <person name="Jetten M.S.M."/>
            <person name="Mascher T."/>
            <person name="Medema M.H."/>
            <person name="Devos D.P."/>
            <person name="Kaster A.-K."/>
            <person name="Ovreas L."/>
            <person name="Rohde M."/>
            <person name="Galperin M.Y."/>
            <person name="Jogler C."/>
        </authorList>
    </citation>
    <scope>NUCLEOTIDE SEQUENCE [LARGE SCALE GENOMIC DNA]</scope>
    <source>
        <strain evidence="1 2">V144</strain>
    </source>
</reference>
<accession>A0A517VNM4</accession>
<evidence type="ECO:0000313" key="1">
    <source>
        <dbReference type="EMBL" id="QDT94622.1"/>
    </source>
</evidence>
<dbReference type="RefSeq" id="WP_144979635.1">
    <property type="nucleotide sequence ID" value="NZ_CP037920.1"/>
</dbReference>
<gene>
    <name evidence="1" type="ORF">V144x_00520</name>
</gene>
<dbReference type="AlphaFoldDB" id="A0A517VNM4"/>
<dbReference type="EMBL" id="CP037920">
    <property type="protein sequence ID" value="QDT94622.1"/>
    <property type="molecule type" value="Genomic_DNA"/>
</dbReference>
<protein>
    <submittedName>
        <fullName evidence="1">Uncharacterized protein</fullName>
    </submittedName>
</protein>
<proteinExistence type="predicted"/>
<dbReference type="KEGG" id="gaw:V144x_00520"/>
<name>A0A517VNM4_9PLAN</name>
<dbReference type="SUPFAM" id="SSF49785">
    <property type="entry name" value="Galactose-binding domain-like"/>
    <property type="match status" value="1"/>
</dbReference>
<dbReference type="Proteomes" id="UP000318704">
    <property type="component" value="Chromosome"/>
</dbReference>
<evidence type="ECO:0000313" key="2">
    <source>
        <dbReference type="Proteomes" id="UP000318704"/>
    </source>
</evidence>
<organism evidence="1 2">
    <name type="scientific">Gimesia aquarii</name>
    <dbReference type="NCBI Taxonomy" id="2527964"/>
    <lineage>
        <taxon>Bacteria</taxon>
        <taxon>Pseudomonadati</taxon>
        <taxon>Planctomycetota</taxon>
        <taxon>Planctomycetia</taxon>
        <taxon>Planctomycetales</taxon>
        <taxon>Planctomycetaceae</taxon>
        <taxon>Gimesia</taxon>
    </lineage>
</organism>